<dbReference type="InterPro" id="IPR015152">
    <property type="entry name" value="Growth/epo_recpt_lig-bind"/>
</dbReference>
<dbReference type="AlphaFoldDB" id="A0A3Q3FDM6"/>
<dbReference type="InterPro" id="IPR013783">
    <property type="entry name" value="Ig-like_fold"/>
</dbReference>
<comment type="subcellular location">
    <subcellularLocation>
        <location evidence="1">Membrane</location>
        <topology evidence="1">Single-pass type I membrane protein</topology>
    </subcellularLocation>
</comment>
<evidence type="ECO:0000256" key="9">
    <source>
        <dbReference type="SAM" id="SignalP"/>
    </source>
</evidence>
<dbReference type="PANTHER" id="PTHR23037:SF34">
    <property type="entry name" value="THROMBOPOIETIN RECEPTOR ISOFORM X1"/>
    <property type="match status" value="1"/>
</dbReference>
<dbReference type="GO" id="GO:0004896">
    <property type="term" value="F:cytokine receptor activity"/>
    <property type="evidence" value="ECO:0007669"/>
    <property type="project" value="TreeGrafter"/>
</dbReference>
<evidence type="ECO:0000313" key="11">
    <source>
        <dbReference type="Ensembl" id="ENSLBEP00000018241.1"/>
    </source>
</evidence>
<dbReference type="InterPro" id="IPR003961">
    <property type="entry name" value="FN3_dom"/>
</dbReference>
<evidence type="ECO:0000256" key="1">
    <source>
        <dbReference type="ARBA" id="ARBA00004479"/>
    </source>
</evidence>
<keyword evidence="7" id="KW-0325">Glycoprotein</keyword>
<accession>A0A3Q3FDM6</accession>
<sequence>MNLLCFWEILLSLWIQSSLYVLTRLNPGVIMRSALCHADVLLLKDEQDPKCFTRTEQDFTCFFETADNDMTYDLLYRIEGTCEMSVQRTDEEETVLHICSFPEMDVFVYVATHLEVVERDTNTSLFNRTVSVEDHCKTFFYQNYIYLFIFVKSSDASPFNVSLHQNGEPGQLQVSWRSTVLKYCADTVMYEMKYSSKGLGEKTKMEVEEGDVLDLLVPGEEVKVQIRVKCAYDHDAGHWSSWSHPVWAVVPQSSDDISLMCFTSDLKYITCQWNGSRYDDQMELKLFYQMGVSKGLGWTEWTECLAERDLIDKCCFYGDESNKVRVKLISTATSLSRTFYTEKFTLNKSIKTSPPSHPKAAVQEDKLCLKWEAPLPSLSAHLQYEVGYHIRGSEEWMTRLLKGPETSTYLDVPAGHQYSVKLRAKPNGSIYSGHWSDWSDVLTGDAPTDKGQLLLLCMPVFVLIAFIILMILFYAYHRQLKQYFWPPVPNLDKVLQGFLTEINGQKWDPPMTAKHCTEETTSSLVEIMSENEVSVLEKLSEEESIQLLSTESDLSGREQANECPGTEVFPDYVTLNKDSIFLSPKGNKYVCEQVGEKEVAAVKDDFIQTCSSACSECSVSVPSCTSAKFLNYSYLPLAEPADRFESKLMAVRGPGNIYTNLPCS</sequence>
<dbReference type="InterPro" id="IPR036116">
    <property type="entry name" value="FN3_sf"/>
</dbReference>
<evidence type="ECO:0000259" key="10">
    <source>
        <dbReference type="PROSITE" id="PS50853"/>
    </source>
</evidence>
<keyword evidence="6" id="KW-0675">Receptor</keyword>
<organism evidence="11 12">
    <name type="scientific">Labrus bergylta</name>
    <name type="common">ballan wrasse</name>
    <dbReference type="NCBI Taxonomy" id="56723"/>
    <lineage>
        <taxon>Eukaryota</taxon>
        <taxon>Metazoa</taxon>
        <taxon>Chordata</taxon>
        <taxon>Craniata</taxon>
        <taxon>Vertebrata</taxon>
        <taxon>Euteleostomi</taxon>
        <taxon>Actinopterygii</taxon>
        <taxon>Neopterygii</taxon>
        <taxon>Teleostei</taxon>
        <taxon>Neoteleostei</taxon>
        <taxon>Acanthomorphata</taxon>
        <taxon>Eupercaria</taxon>
        <taxon>Labriformes</taxon>
        <taxon>Labridae</taxon>
        <taxon>Labrus</taxon>
    </lineage>
</organism>
<evidence type="ECO:0000256" key="2">
    <source>
        <dbReference type="ARBA" id="ARBA00022692"/>
    </source>
</evidence>
<feature type="domain" description="Fibronectin type-III" evidence="10">
    <location>
        <begin position="354"/>
        <end position="446"/>
    </location>
</feature>
<evidence type="ECO:0000313" key="12">
    <source>
        <dbReference type="Proteomes" id="UP000261660"/>
    </source>
</evidence>
<dbReference type="Proteomes" id="UP000261660">
    <property type="component" value="Unplaced"/>
</dbReference>
<evidence type="ECO:0000256" key="7">
    <source>
        <dbReference type="ARBA" id="ARBA00023180"/>
    </source>
</evidence>
<keyword evidence="5 8" id="KW-0472">Membrane</keyword>
<dbReference type="PANTHER" id="PTHR23037">
    <property type="entry name" value="CYTOKINE RECEPTOR"/>
    <property type="match status" value="1"/>
</dbReference>
<evidence type="ECO:0000256" key="6">
    <source>
        <dbReference type="ARBA" id="ARBA00023170"/>
    </source>
</evidence>
<protein>
    <submittedName>
        <fullName evidence="11">MPL proto-oncogene, thrombopoietin receptor</fullName>
    </submittedName>
</protein>
<dbReference type="PROSITE" id="PS50853">
    <property type="entry name" value="FN3"/>
    <property type="match status" value="1"/>
</dbReference>
<dbReference type="GO" id="GO:0009897">
    <property type="term" value="C:external side of plasma membrane"/>
    <property type="evidence" value="ECO:0007669"/>
    <property type="project" value="TreeGrafter"/>
</dbReference>
<dbReference type="GeneTree" id="ENSGT00940000166530"/>
<feature type="signal peptide" evidence="9">
    <location>
        <begin position="1"/>
        <end position="20"/>
    </location>
</feature>
<keyword evidence="3 9" id="KW-0732">Signal</keyword>
<evidence type="ECO:0000256" key="4">
    <source>
        <dbReference type="ARBA" id="ARBA00022989"/>
    </source>
</evidence>
<evidence type="ECO:0000256" key="8">
    <source>
        <dbReference type="SAM" id="Phobius"/>
    </source>
</evidence>
<evidence type="ECO:0000256" key="3">
    <source>
        <dbReference type="ARBA" id="ARBA00022729"/>
    </source>
</evidence>
<dbReference type="Gene3D" id="2.60.40.10">
    <property type="entry name" value="Immunoglobulins"/>
    <property type="match status" value="4"/>
</dbReference>
<feature type="chain" id="PRO_5018701460" evidence="9">
    <location>
        <begin position="21"/>
        <end position="664"/>
    </location>
</feature>
<dbReference type="CDD" id="cd00063">
    <property type="entry name" value="FN3"/>
    <property type="match status" value="1"/>
</dbReference>
<reference evidence="11" key="2">
    <citation type="submission" date="2025-09" db="UniProtKB">
        <authorList>
            <consortium name="Ensembl"/>
        </authorList>
    </citation>
    <scope>IDENTIFICATION</scope>
</reference>
<dbReference type="InParanoid" id="A0A3Q3FDM6"/>
<proteinExistence type="predicted"/>
<dbReference type="Ensembl" id="ENSLBET00000019257.1">
    <property type="protein sequence ID" value="ENSLBEP00000018241.1"/>
    <property type="gene ID" value="ENSLBEG00000013944.1"/>
</dbReference>
<name>A0A3Q3FDM6_9LABR</name>
<feature type="transmembrane region" description="Helical" evidence="8">
    <location>
        <begin position="453"/>
        <end position="476"/>
    </location>
</feature>
<evidence type="ECO:0000256" key="5">
    <source>
        <dbReference type="ARBA" id="ARBA00023136"/>
    </source>
</evidence>
<dbReference type="STRING" id="56723.ENSLBEP00000018241"/>
<reference evidence="11" key="1">
    <citation type="submission" date="2025-08" db="UniProtKB">
        <authorList>
            <consortium name="Ensembl"/>
        </authorList>
    </citation>
    <scope>IDENTIFICATION</scope>
</reference>
<dbReference type="SUPFAM" id="SSF49265">
    <property type="entry name" value="Fibronectin type III"/>
    <property type="match status" value="4"/>
</dbReference>
<keyword evidence="2 8" id="KW-0812">Transmembrane</keyword>
<keyword evidence="12" id="KW-1185">Reference proteome</keyword>
<keyword evidence="4 8" id="KW-1133">Transmembrane helix</keyword>
<dbReference type="Pfam" id="PF09067">
    <property type="entry name" value="EpoR_lig-bind"/>
    <property type="match status" value="1"/>
</dbReference>